<keyword evidence="4" id="KW-1185">Reference proteome</keyword>
<evidence type="ECO:0000256" key="2">
    <source>
        <dbReference type="SAM" id="Phobius"/>
    </source>
</evidence>
<comment type="caution">
    <text evidence="3">The sequence shown here is derived from an EMBL/GenBank/DDBJ whole genome shotgun (WGS) entry which is preliminary data.</text>
</comment>
<evidence type="ECO:0000256" key="1">
    <source>
        <dbReference type="SAM" id="MobiDB-lite"/>
    </source>
</evidence>
<keyword evidence="2" id="KW-0812">Transmembrane</keyword>
<feature type="compositionally biased region" description="Basic and acidic residues" evidence="1">
    <location>
        <begin position="159"/>
        <end position="169"/>
    </location>
</feature>
<keyword evidence="2" id="KW-0472">Membrane</keyword>
<name>A0A437APE3_9MICR</name>
<dbReference type="EMBL" id="RCSS01000091">
    <property type="protein sequence ID" value="RVD93064.1"/>
    <property type="molecule type" value="Genomic_DNA"/>
</dbReference>
<proteinExistence type="predicted"/>
<organism evidence="3 4">
    <name type="scientific">Tubulinosema ratisbonensis</name>
    <dbReference type="NCBI Taxonomy" id="291195"/>
    <lineage>
        <taxon>Eukaryota</taxon>
        <taxon>Fungi</taxon>
        <taxon>Fungi incertae sedis</taxon>
        <taxon>Microsporidia</taxon>
        <taxon>Tubulinosematoidea</taxon>
        <taxon>Tubulinosematidae</taxon>
        <taxon>Tubulinosema</taxon>
    </lineage>
</organism>
<feature type="transmembrane region" description="Helical" evidence="2">
    <location>
        <begin position="43"/>
        <end position="60"/>
    </location>
</feature>
<sequence length="233" mass="26982">MKSNEITRIIIFIVLLTLLWVNNYLGIGSLLLVFYFFGNKVTFGIVLFIYILFVMFDSGFKGSQVDFYKMFGRNDVVMKDKDNRKEVKYFYEPGAEVCSDDTIVSVFMKNQKIREDRKKKQVEMPNFLISDSPKKNDPFTDDSLENNDSFTNNSLQKSDPLKESNPIKEDDSDSSGYLYDQIIQSNNHNKPKFKHSPEIEEALDFLNGRGAWADKNNKLLPKSTSIIYLSDHM</sequence>
<dbReference type="VEuPathDB" id="MicrosporidiaDB:TUBRATIS_004170"/>
<feature type="transmembrane region" description="Helical" evidence="2">
    <location>
        <begin position="9"/>
        <end position="37"/>
    </location>
</feature>
<reference evidence="3 4" key="1">
    <citation type="submission" date="2018-10" db="EMBL/GenBank/DDBJ databases">
        <title>Draft genome sequence of the microsporidian Tubulinosema ratisbonensis.</title>
        <authorList>
            <person name="Polonais V."/>
            <person name="Peyretaillade E."/>
            <person name="Niehus S."/>
            <person name="Wawrzyniak I."/>
            <person name="Franchet A."/>
            <person name="Gaspin C."/>
            <person name="Reichstadt M."/>
            <person name="Belser C."/>
            <person name="Labadie K."/>
            <person name="Delbac F."/>
            <person name="Ferrandon D."/>
        </authorList>
    </citation>
    <scope>NUCLEOTIDE SEQUENCE [LARGE SCALE GENOMIC DNA]</scope>
    <source>
        <strain evidence="3 4">Franzen</strain>
    </source>
</reference>
<dbReference type="Proteomes" id="UP000282876">
    <property type="component" value="Unassembled WGS sequence"/>
</dbReference>
<accession>A0A437APE3</accession>
<gene>
    <name evidence="3" type="ORF">TUBRATIS_004170</name>
</gene>
<keyword evidence="2" id="KW-1133">Transmembrane helix</keyword>
<feature type="region of interest" description="Disordered" evidence="1">
    <location>
        <begin position="124"/>
        <end position="175"/>
    </location>
</feature>
<feature type="compositionally biased region" description="Polar residues" evidence="1">
    <location>
        <begin position="146"/>
        <end position="157"/>
    </location>
</feature>
<evidence type="ECO:0000313" key="4">
    <source>
        <dbReference type="Proteomes" id="UP000282876"/>
    </source>
</evidence>
<protein>
    <submittedName>
        <fullName evidence="3">Uncharacterized protein</fullName>
    </submittedName>
</protein>
<dbReference type="AlphaFoldDB" id="A0A437APE3"/>
<evidence type="ECO:0000313" key="3">
    <source>
        <dbReference type="EMBL" id="RVD93064.1"/>
    </source>
</evidence>